<protein>
    <submittedName>
        <fullName evidence="1">Abortive phage infection protein</fullName>
    </submittedName>
</protein>
<gene>
    <name evidence="1" type="ORF">BSQ50_00915</name>
</gene>
<dbReference type="AlphaFoldDB" id="A0A3Q8CAZ8"/>
<evidence type="ECO:0000313" key="2">
    <source>
        <dbReference type="Proteomes" id="UP000324497"/>
    </source>
</evidence>
<accession>A0A3Q8CAZ8</accession>
<evidence type="ECO:0000313" key="1">
    <source>
        <dbReference type="EMBL" id="AUJ31254.1"/>
    </source>
</evidence>
<sequence>MKLGFTNGQQFKSKVRALAKEKQIDPQILMQEVVLDEIVDRISCSQYRDHLILKGGFLIASMVGVDTRATRDVDTSIKGLPVTKEVVIKVFTEIADMNESDGDVQLKIAKIDDIRVAADYAGFRIHIEAKIYTSIIDTKIDVSTGDTITPREISWHHHTIFNDQVITVMAYNMETILAEKLESMVARQELNSRMKDYYDLYLFDKVQRQNIDFKVLKDALLATAKLRGTEEMLPTYVEIITRLRASALLKQRWEKYRVAYVYSEEVTYEATCDAALDLVNAIGLP</sequence>
<dbReference type="GeneID" id="78522532"/>
<dbReference type="EMBL" id="CP018180">
    <property type="protein sequence ID" value="AUJ31254.1"/>
    <property type="molecule type" value="Genomic_DNA"/>
</dbReference>
<proteinExistence type="predicted"/>
<dbReference type="RefSeq" id="WP_057886620.1">
    <property type="nucleotide sequence ID" value="NZ_CP018180.1"/>
</dbReference>
<dbReference type="InterPro" id="IPR014942">
    <property type="entry name" value="AbiEii"/>
</dbReference>
<reference evidence="1 2" key="1">
    <citation type="submission" date="2016-11" db="EMBL/GenBank/DDBJ databases">
        <title>Interaction between Lactobacillus species and yeast in water kefir.</title>
        <authorList>
            <person name="Behr J."/>
            <person name="Xu D."/>
            <person name="Vogel R.F."/>
        </authorList>
    </citation>
    <scope>NUCLEOTIDE SEQUENCE [LARGE SCALE GENOMIC DNA]</scope>
    <source>
        <strain evidence="1 2">TMW 1.1827</strain>
    </source>
</reference>
<dbReference type="Proteomes" id="UP000324497">
    <property type="component" value="Chromosome"/>
</dbReference>
<keyword evidence="2" id="KW-1185">Reference proteome</keyword>
<name>A0A3Q8CAZ8_9LACO</name>
<dbReference type="KEGG" id="lng:BSQ50_00915"/>
<dbReference type="Pfam" id="PF08843">
    <property type="entry name" value="AbiEii"/>
    <property type="match status" value="1"/>
</dbReference>
<organism evidence="1 2">
    <name type="scientific">Liquorilactobacillus nagelii</name>
    <dbReference type="NCBI Taxonomy" id="82688"/>
    <lineage>
        <taxon>Bacteria</taxon>
        <taxon>Bacillati</taxon>
        <taxon>Bacillota</taxon>
        <taxon>Bacilli</taxon>
        <taxon>Lactobacillales</taxon>
        <taxon>Lactobacillaceae</taxon>
        <taxon>Liquorilactobacillus</taxon>
    </lineage>
</organism>